<dbReference type="Gene3D" id="1.10.287.1060">
    <property type="entry name" value="ESAT-6-like"/>
    <property type="match status" value="1"/>
</dbReference>
<comment type="caution">
    <text evidence="4">The sequence shown here is derived from an EMBL/GenBank/DDBJ whole genome shotgun (WGS) entry which is preliminary data.</text>
</comment>
<evidence type="ECO:0000313" key="5">
    <source>
        <dbReference type="Proteomes" id="UP000637643"/>
    </source>
</evidence>
<sequence>MPTPQEIRRQAANVNSAAEDVRREQSKNDSSAGQSSTWWKGEAGDTYRKEYAEISQEITKLLNRLRDLQSQLSRLAAGVQRADEERARARAAEEAAQRALAAAAKKK</sequence>
<name>A0A917D185_9BACL</name>
<dbReference type="NCBIfam" id="TIGR03930">
    <property type="entry name" value="WXG100_ESAT6"/>
    <property type="match status" value="1"/>
</dbReference>
<organism evidence="4 5">
    <name type="scientific">Paenibacillus albidus</name>
    <dbReference type="NCBI Taxonomy" id="2041023"/>
    <lineage>
        <taxon>Bacteria</taxon>
        <taxon>Bacillati</taxon>
        <taxon>Bacillota</taxon>
        <taxon>Bacilli</taxon>
        <taxon>Bacillales</taxon>
        <taxon>Paenibacillaceae</taxon>
        <taxon>Paenibacillus</taxon>
    </lineage>
</organism>
<dbReference type="InterPro" id="IPR010310">
    <property type="entry name" value="T7SS_ESAT-6-like"/>
</dbReference>
<dbReference type="SUPFAM" id="SSF140453">
    <property type="entry name" value="EsxAB dimer-like"/>
    <property type="match status" value="1"/>
</dbReference>
<dbReference type="Pfam" id="PF06013">
    <property type="entry name" value="WXG100"/>
    <property type="match status" value="1"/>
</dbReference>
<dbReference type="RefSeq" id="WP_189031030.1">
    <property type="nucleotide sequence ID" value="NZ_BMKR01000039.1"/>
</dbReference>
<dbReference type="InterPro" id="IPR036689">
    <property type="entry name" value="ESAT-6-like_sf"/>
</dbReference>
<evidence type="ECO:0000256" key="1">
    <source>
        <dbReference type="RuleBase" id="RU362001"/>
    </source>
</evidence>
<proteinExistence type="inferred from homology"/>
<dbReference type="AlphaFoldDB" id="A0A917D185"/>
<feature type="region of interest" description="Disordered" evidence="3">
    <location>
        <begin position="1"/>
        <end position="42"/>
    </location>
</feature>
<dbReference type="Proteomes" id="UP000637643">
    <property type="component" value="Unassembled WGS sequence"/>
</dbReference>
<evidence type="ECO:0000313" key="4">
    <source>
        <dbReference type="EMBL" id="GGG05714.1"/>
    </source>
</evidence>
<keyword evidence="2" id="KW-0175">Coiled coil</keyword>
<keyword evidence="5" id="KW-1185">Reference proteome</keyword>
<reference evidence="4" key="2">
    <citation type="submission" date="2020-09" db="EMBL/GenBank/DDBJ databases">
        <authorList>
            <person name="Sun Q."/>
            <person name="Zhou Y."/>
        </authorList>
    </citation>
    <scope>NUCLEOTIDE SEQUENCE</scope>
    <source>
        <strain evidence="4">CGMCC 1.16134</strain>
    </source>
</reference>
<comment type="similarity">
    <text evidence="1">Belongs to the WXG100 family.</text>
</comment>
<protein>
    <recommendedName>
        <fullName evidence="1">ESAT-6-like protein</fullName>
    </recommendedName>
</protein>
<accession>A0A917D185</accession>
<feature type="compositionally biased region" description="Polar residues" evidence="3">
    <location>
        <begin position="28"/>
        <end position="38"/>
    </location>
</feature>
<reference evidence="4" key="1">
    <citation type="journal article" date="2014" name="Int. J. Syst. Evol. Microbiol.">
        <title>Complete genome sequence of Corynebacterium casei LMG S-19264T (=DSM 44701T), isolated from a smear-ripened cheese.</title>
        <authorList>
            <consortium name="US DOE Joint Genome Institute (JGI-PGF)"/>
            <person name="Walter F."/>
            <person name="Albersmeier A."/>
            <person name="Kalinowski J."/>
            <person name="Ruckert C."/>
        </authorList>
    </citation>
    <scope>NUCLEOTIDE SEQUENCE</scope>
    <source>
        <strain evidence="4">CGMCC 1.16134</strain>
    </source>
</reference>
<evidence type="ECO:0000256" key="3">
    <source>
        <dbReference type="SAM" id="MobiDB-lite"/>
    </source>
</evidence>
<gene>
    <name evidence="4" type="ORF">GCM10010912_57940</name>
</gene>
<dbReference type="EMBL" id="BMKR01000039">
    <property type="protein sequence ID" value="GGG05714.1"/>
    <property type="molecule type" value="Genomic_DNA"/>
</dbReference>
<feature type="coiled-coil region" evidence="2">
    <location>
        <begin position="51"/>
        <end position="102"/>
    </location>
</feature>
<evidence type="ECO:0000256" key="2">
    <source>
        <dbReference type="SAM" id="Coils"/>
    </source>
</evidence>